<dbReference type="OrthoDB" id="3295950at2"/>
<name>A0A5P2DVA4_STRVZ</name>
<dbReference type="AlphaFoldDB" id="A0A5P2DVA4"/>
<protein>
    <submittedName>
        <fullName evidence="1">Uncharacterized protein</fullName>
    </submittedName>
</protein>
<proteinExistence type="predicted"/>
<reference evidence="1 2" key="1">
    <citation type="submission" date="2018-05" db="EMBL/GenBank/DDBJ databases">
        <title>Streptomyces venezuelae.</title>
        <authorList>
            <person name="Kim W."/>
            <person name="Lee N."/>
            <person name="Cho B.-K."/>
        </authorList>
    </citation>
    <scope>NUCLEOTIDE SEQUENCE [LARGE SCALE GENOMIC DNA]</scope>
    <source>
        <strain evidence="1 2">ATCC 21018</strain>
    </source>
</reference>
<accession>A0A5P2DVA4</accession>
<dbReference type="EMBL" id="CP029189">
    <property type="protein sequence ID" value="QES59094.1"/>
    <property type="molecule type" value="Genomic_DNA"/>
</dbReference>
<evidence type="ECO:0000313" key="2">
    <source>
        <dbReference type="Proteomes" id="UP000324101"/>
    </source>
</evidence>
<gene>
    <name evidence="1" type="ORF">DEJ51_21265</name>
</gene>
<evidence type="ECO:0000313" key="1">
    <source>
        <dbReference type="EMBL" id="QES59094.1"/>
    </source>
</evidence>
<organism evidence="1 2">
    <name type="scientific">Streptomyces venezuelae</name>
    <dbReference type="NCBI Taxonomy" id="54571"/>
    <lineage>
        <taxon>Bacteria</taxon>
        <taxon>Bacillati</taxon>
        <taxon>Actinomycetota</taxon>
        <taxon>Actinomycetes</taxon>
        <taxon>Kitasatosporales</taxon>
        <taxon>Streptomycetaceae</taxon>
        <taxon>Streptomyces</taxon>
    </lineage>
</organism>
<dbReference type="Proteomes" id="UP000324101">
    <property type="component" value="Chromosome"/>
</dbReference>
<sequence length="87" mass="9647">MDVRPALSRADHIARDEGWVRGDAGRCFRLEHREYDGHRLDGFDYDVGAVLVASADAADEADLLTAVAAWGLRPGAFVHPWETDDPR</sequence>